<evidence type="ECO:0000313" key="2">
    <source>
        <dbReference type="Proteomes" id="UP000288805"/>
    </source>
</evidence>
<dbReference type="EMBL" id="QGNW01000584">
    <property type="protein sequence ID" value="RVW67438.1"/>
    <property type="molecule type" value="Genomic_DNA"/>
</dbReference>
<evidence type="ECO:0008006" key="3">
    <source>
        <dbReference type="Google" id="ProtNLM"/>
    </source>
</evidence>
<evidence type="ECO:0000313" key="1">
    <source>
        <dbReference type="EMBL" id="RVW67438.1"/>
    </source>
</evidence>
<reference evidence="1 2" key="1">
    <citation type="journal article" date="2018" name="PLoS Genet.">
        <title>Population sequencing reveals clonal diversity and ancestral inbreeding in the grapevine cultivar Chardonnay.</title>
        <authorList>
            <person name="Roach M.J."/>
            <person name="Johnson D.L."/>
            <person name="Bohlmann J."/>
            <person name="van Vuuren H.J."/>
            <person name="Jones S.J."/>
            <person name="Pretorius I.S."/>
            <person name="Schmidt S.A."/>
            <person name="Borneman A.R."/>
        </authorList>
    </citation>
    <scope>NUCLEOTIDE SEQUENCE [LARGE SCALE GENOMIC DNA]</scope>
    <source>
        <strain evidence="2">cv. Chardonnay</strain>
        <tissue evidence="1">Leaf</tissue>
    </source>
</reference>
<dbReference type="AlphaFoldDB" id="A0A438G5H0"/>
<sequence length="240" mass="27449">MQENESLRDFMKRFRHAVLQVESYSMDTILQIFKQSISPDTLFFESLAKKTHASMDDLFRRADKYVVLEDDLPKFKWPELIRLIRLAQRCLDPLGVRDFDVQRILVDPGNSIDLLQMSTYRKMGYSPSALENPSHILTKFNEASTVSLGDVILPIQADLVTLNVRFSVVEDLSPYNVIIRWVIVEVRCNVSEADEKNIQTFNEANIGGTSSDNLDNLDKSTIEGHLAQAISIWMDDEVGY</sequence>
<dbReference type="Proteomes" id="UP000288805">
    <property type="component" value="Unassembled WGS sequence"/>
</dbReference>
<dbReference type="PANTHER" id="PTHR33240">
    <property type="entry name" value="OS08G0508500 PROTEIN"/>
    <property type="match status" value="1"/>
</dbReference>
<accession>A0A438G5H0</accession>
<organism evidence="1 2">
    <name type="scientific">Vitis vinifera</name>
    <name type="common">Grape</name>
    <dbReference type="NCBI Taxonomy" id="29760"/>
    <lineage>
        <taxon>Eukaryota</taxon>
        <taxon>Viridiplantae</taxon>
        <taxon>Streptophyta</taxon>
        <taxon>Embryophyta</taxon>
        <taxon>Tracheophyta</taxon>
        <taxon>Spermatophyta</taxon>
        <taxon>Magnoliopsida</taxon>
        <taxon>eudicotyledons</taxon>
        <taxon>Gunneridae</taxon>
        <taxon>Pentapetalae</taxon>
        <taxon>rosids</taxon>
        <taxon>Vitales</taxon>
        <taxon>Vitaceae</taxon>
        <taxon>Viteae</taxon>
        <taxon>Vitis</taxon>
    </lineage>
</organism>
<comment type="caution">
    <text evidence="1">The sequence shown here is derived from an EMBL/GenBank/DDBJ whole genome shotgun (WGS) entry which is preliminary data.</text>
</comment>
<name>A0A438G5H0_VITVI</name>
<gene>
    <name evidence="1" type="ORF">CK203_065388</name>
</gene>
<protein>
    <recommendedName>
        <fullName evidence="3">Retrotransposon gag domain-containing protein</fullName>
    </recommendedName>
</protein>
<proteinExistence type="predicted"/>
<dbReference type="PANTHER" id="PTHR33240:SF8">
    <property type="entry name" value="OS03G0439900 PROTEIN"/>
    <property type="match status" value="1"/>
</dbReference>